<organism evidence="3 4">
    <name type="scientific">Paxillus involutus ATCC 200175</name>
    <dbReference type="NCBI Taxonomy" id="664439"/>
    <lineage>
        <taxon>Eukaryota</taxon>
        <taxon>Fungi</taxon>
        <taxon>Dikarya</taxon>
        <taxon>Basidiomycota</taxon>
        <taxon>Agaricomycotina</taxon>
        <taxon>Agaricomycetes</taxon>
        <taxon>Agaricomycetidae</taxon>
        <taxon>Boletales</taxon>
        <taxon>Paxilineae</taxon>
        <taxon>Paxillaceae</taxon>
        <taxon>Paxillus</taxon>
    </lineage>
</organism>
<feature type="compositionally biased region" description="Basic and acidic residues" evidence="1">
    <location>
        <begin position="182"/>
        <end position="192"/>
    </location>
</feature>
<dbReference type="OrthoDB" id="21413at2759"/>
<evidence type="ECO:0000313" key="4">
    <source>
        <dbReference type="Proteomes" id="UP000053647"/>
    </source>
</evidence>
<dbReference type="Pfam" id="PF12927">
    <property type="entry name" value="DUF3835"/>
    <property type="match status" value="1"/>
</dbReference>
<feature type="compositionally biased region" description="Basic and acidic residues" evidence="1">
    <location>
        <begin position="136"/>
        <end position="150"/>
    </location>
</feature>
<dbReference type="Proteomes" id="UP000053647">
    <property type="component" value="Unassembled WGS sequence"/>
</dbReference>
<feature type="region of interest" description="Disordered" evidence="1">
    <location>
        <begin position="136"/>
        <end position="161"/>
    </location>
</feature>
<feature type="region of interest" description="Disordered" evidence="1">
    <location>
        <begin position="461"/>
        <end position="499"/>
    </location>
</feature>
<evidence type="ECO:0000313" key="3">
    <source>
        <dbReference type="EMBL" id="KIJ10481.1"/>
    </source>
</evidence>
<reference evidence="3 4" key="1">
    <citation type="submission" date="2014-06" db="EMBL/GenBank/DDBJ databases">
        <authorList>
            <consortium name="DOE Joint Genome Institute"/>
            <person name="Kuo A."/>
            <person name="Kohler A."/>
            <person name="Nagy L.G."/>
            <person name="Floudas D."/>
            <person name="Copeland A."/>
            <person name="Barry K.W."/>
            <person name="Cichocki N."/>
            <person name="Veneault-Fourrey C."/>
            <person name="LaButti K."/>
            <person name="Lindquist E.A."/>
            <person name="Lipzen A."/>
            <person name="Lundell T."/>
            <person name="Morin E."/>
            <person name="Murat C."/>
            <person name="Sun H."/>
            <person name="Tunlid A."/>
            <person name="Henrissat B."/>
            <person name="Grigoriev I.V."/>
            <person name="Hibbett D.S."/>
            <person name="Martin F."/>
            <person name="Nordberg H.P."/>
            <person name="Cantor M.N."/>
            <person name="Hua S.X."/>
        </authorList>
    </citation>
    <scope>NUCLEOTIDE SEQUENCE [LARGE SCALE GENOMIC DNA]</scope>
    <source>
        <strain evidence="3 4">ATCC 200175</strain>
    </source>
</reference>
<protein>
    <recommendedName>
        <fullName evidence="2">DUF3835 domain-containing protein</fullName>
    </recommendedName>
</protein>
<feature type="region of interest" description="Disordered" evidence="1">
    <location>
        <begin position="26"/>
        <end position="70"/>
    </location>
</feature>
<accession>A0A0C9TTE6</accession>
<evidence type="ECO:0000259" key="2">
    <source>
        <dbReference type="Pfam" id="PF12927"/>
    </source>
</evidence>
<keyword evidence="4" id="KW-1185">Reference proteome</keyword>
<sequence length="669" mass="72878">MSNDAGNIKDLSTSRALALQSLLSSLGHATGDPSPGAKLSPDQLQNLSNKFEEILGDGADQGKMQRIEQGQLLNEEGLPVIDISEPILQDSETSVTSTAPEPDYIPIYVLPPSERERRHRERDRILDLLQEEERLQQLQEERDAEEERKEAIRKRKESVKAELKATKELQKKMGKALMRNITEAKEKEENVKQEVASKQPPSSTPKKSVAFADAPDDERENKSSKHQIDWGDVAVGRLRSSNRTPIVSTADAEKYPMKMHVVERRPMAAPSPSNFHENADSDDESPAASEHSSPRMENTAPGEEEEETGPEQASSSDEESSDEEPLEEEFDWDSAQHHREIALEYYRKRHAIGAETAKAMAAHSLDDNVHDELEPLGQSNGRSPLSRFRADRMAGAYDKSHTLASTSIGPSVIPASRQESLRNSIRVGKLENDLLVGGGSGESGSEDETMKEVLQMLKNGSIQNAGPDLDPSSLTSSMRPPNVNAEDSPGGTSLLPASVHTTKPSRFKSAYAGRTPEISPTQGAPGAGISQLKPAVSGVVECKPPRSLPTQRFPLNRPARPFATEIKPSDTPIAAPSTSNESLPPFPMTSSVPGMVTSPSILLPSMIIESPSFPRAQLVTPEEGVHVSSRPQHPPAVMSSTVKESSGRSQSSDAAAPTRYMSRFMAERQ</sequence>
<evidence type="ECO:0000256" key="1">
    <source>
        <dbReference type="SAM" id="MobiDB-lite"/>
    </source>
</evidence>
<feature type="region of interest" description="Disordered" evidence="1">
    <location>
        <begin position="619"/>
        <end position="669"/>
    </location>
</feature>
<dbReference type="InterPro" id="IPR024325">
    <property type="entry name" value="DUF3835"/>
</dbReference>
<proteinExistence type="predicted"/>
<feature type="region of interest" description="Disordered" evidence="1">
    <location>
        <begin position="565"/>
        <end position="586"/>
    </location>
</feature>
<feature type="compositionally biased region" description="Polar residues" evidence="1">
    <location>
        <begin position="576"/>
        <end position="586"/>
    </location>
</feature>
<feature type="compositionally biased region" description="Basic and acidic residues" evidence="1">
    <location>
        <begin position="251"/>
        <end position="266"/>
    </location>
</feature>
<dbReference type="HOGENOM" id="CLU_027151_0_0_1"/>
<dbReference type="AlphaFoldDB" id="A0A0C9TTE6"/>
<gene>
    <name evidence="3" type="ORF">PAXINDRAFT_101981</name>
</gene>
<name>A0A0C9TTE6_PAXIN</name>
<feature type="compositionally biased region" description="Basic and acidic residues" evidence="1">
    <location>
        <begin position="219"/>
        <end position="229"/>
    </location>
</feature>
<feature type="compositionally biased region" description="Low complexity" evidence="1">
    <location>
        <begin position="197"/>
        <end position="208"/>
    </location>
</feature>
<feature type="compositionally biased region" description="Polar residues" evidence="1">
    <location>
        <begin position="638"/>
        <end position="653"/>
    </location>
</feature>
<dbReference type="EMBL" id="KN819404">
    <property type="protein sequence ID" value="KIJ10481.1"/>
    <property type="molecule type" value="Genomic_DNA"/>
</dbReference>
<reference evidence="4" key="2">
    <citation type="submission" date="2015-01" db="EMBL/GenBank/DDBJ databases">
        <title>Evolutionary Origins and Diversification of the Mycorrhizal Mutualists.</title>
        <authorList>
            <consortium name="DOE Joint Genome Institute"/>
            <consortium name="Mycorrhizal Genomics Consortium"/>
            <person name="Kohler A."/>
            <person name="Kuo A."/>
            <person name="Nagy L.G."/>
            <person name="Floudas D."/>
            <person name="Copeland A."/>
            <person name="Barry K.W."/>
            <person name="Cichocki N."/>
            <person name="Veneault-Fourrey C."/>
            <person name="LaButti K."/>
            <person name="Lindquist E.A."/>
            <person name="Lipzen A."/>
            <person name="Lundell T."/>
            <person name="Morin E."/>
            <person name="Murat C."/>
            <person name="Riley R."/>
            <person name="Ohm R."/>
            <person name="Sun H."/>
            <person name="Tunlid A."/>
            <person name="Henrissat B."/>
            <person name="Grigoriev I.V."/>
            <person name="Hibbett D.S."/>
            <person name="Martin F."/>
        </authorList>
    </citation>
    <scope>NUCLEOTIDE SEQUENCE [LARGE SCALE GENOMIC DNA]</scope>
    <source>
        <strain evidence="4">ATCC 200175</strain>
    </source>
</reference>
<feature type="domain" description="DUF3835" evidence="2">
    <location>
        <begin position="323"/>
        <end position="393"/>
    </location>
</feature>
<feature type="region of interest" description="Disordered" evidence="1">
    <location>
        <begin position="177"/>
        <end position="335"/>
    </location>
</feature>
<feature type="compositionally biased region" description="Acidic residues" evidence="1">
    <location>
        <begin position="316"/>
        <end position="332"/>
    </location>
</feature>